<dbReference type="PANTHER" id="PTHR43856:SF1">
    <property type="entry name" value="MITOCHONDRIAL CARDIOLIPIN HYDROLASE"/>
    <property type="match status" value="1"/>
</dbReference>
<reference evidence="9" key="1">
    <citation type="submission" date="2008-03" db="EMBL/GenBank/DDBJ databases">
        <title>Complete sequence of chromosome of Beijerinckia indica subsp. indica ATCC 9039.</title>
        <authorList>
            <consortium name="US DOE Joint Genome Institute"/>
            <person name="Copeland A."/>
            <person name="Lucas S."/>
            <person name="Lapidus A."/>
            <person name="Glavina del Rio T."/>
            <person name="Dalin E."/>
            <person name="Tice H."/>
            <person name="Bruce D."/>
            <person name="Goodwin L."/>
            <person name="Pitluck S."/>
            <person name="LaButti K."/>
            <person name="Schmutz J."/>
            <person name="Larimer F."/>
            <person name="Land M."/>
            <person name="Hauser L."/>
            <person name="Kyrpides N."/>
            <person name="Mikhailova N."/>
            <person name="Dunfield P.F."/>
            <person name="Dedysh S.N."/>
            <person name="Liesack W."/>
            <person name="Saw J.H."/>
            <person name="Alam M."/>
            <person name="Chen Y."/>
            <person name="Murrell J.C."/>
            <person name="Richardson P."/>
        </authorList>
    </citation>
    <scope>NUCLEOTIDE SEQUENCE [LARGE SCALE GENOMIC DNA]</scope>
    <source>
        <strain evidence="9">ATCC 9039 / DSM 1715 / NCIMB 8712</strain>
    </source>
</reference>
<organism evidence="8 9">
    <name type="scientific">Beijerinckia indica subsp. indica (strain ATCC 9039 / DSM 1715 / NCIMB 8712)</name>
    <dbReference type="NCBI Taxonomy" id="395963"/>
    <lineage>
        <taxon>Bacteria</taxon>
        <taxon>Pseudomonadati</taxon>
        <taxon>Pseudomonadota</taxon>
        <taxon>Alphaproteobacteria</taxon>
        <taxon>Hyphomicrobiales</taxon>
        <taxon>Beijerinckiaceae</taxon>
        <taxon>Beijerinckia</taxon>
    </lineage>
</organism>
<evidence type="ECO:0000256" key="3">
    <source>
        <dbReference type="ARBA" id="ARBA00012027"/>
    </source>
</evidence>
<evidence type="ECO:0000313" key="9">
    <source>
        <dbReference type="Proteomes" id="UP000001695"/>
    </source>
</evidence>
<evidence type="ECO:0000256" key="5">
    <source>
        <dbReference type="ARBA" id="ARBA00022963"/>
    </source>
</evidence>
<dbReference type="InterPro" id="IPR025202">
    <property type="entry name" value="PLD-like_dom"/>
</dbReference>
<keyword evidence="9" id="KW-1185">Reference proteome</keyword>
<dbReference type="KEGG" id="bid:Bind_0644"/>
<name>B2IFT3_BEII9</name>
<reference evidence="8 9" key="2">
    <citation type="journal article" date="2010" name="J. Bacteriol.">
        <title>Complete genome sequence of Beijerinckia indica subsp. indica.</title>
        <authorList>
            <person name="Tamas I."/>
            <person name="Dedysh S.N."/>
            <person name="Liesack W."/>
            <person name="Stott M.B."/>
            <person name="Alam M."/>
            <person name="Murrell J.C."/>
            <person name="Dunfield P.F."/>
        </authorList>
    </citation>
    <scope>NUCLEOTIDE SEQUENCE [LARGE SCALE GENOMIC DNA]</scope>
    <source>
        <strain evidence="9">ATCC 9039 / DSM 1715 / NCIMB 8712</strain>
    </source>
</reference>
<evidence type="ECO:0000259" key="7">
    <source>
        <dbReference type="Pfam" id="PF13091"/>
    </source>
</evidence>
<accession>B2IFT3</accession>
<dbReference type="RefSeq" id="WP_012383652.1">
    <property type="nucleotide sequence ID" value="NC_010581.1"/>
</dbReference>
<dbReference type="EC" id="3.1.4.4" evidence="3"/>
<keyword evidence="4" id="KW-0378">Hydrolase</keyword>
<dbReference type="EMBL" id="CP001016">
    <property type="protein sequence ID" value="ACB94294.1"/>
    <property type="molecule type" value="Genomic_DNA"/>
</dbReference>
<dbReference type="GO" id="GO:0004630">
    <property type="term" value="F:phospholipase D activity"/>
    <property type="evidence" value="ECO:0007669"/>
    <property type="project" value="UniProtKB-EC"/>
</dbReference>
<evidence type="ECO:0000256" key="4">
    <source>
        <dbReference type="ARBA" id="ARBA00022801"/>
    </source>
</evidence>
<keyword evidence="6" id="KW-0443">Lipid metabolism</keyword>
<gene>
    <name evidence="8" type="ordered locus">Bind_0644</name>
</gene>
<dbReference type="OrthoDB" id="9814092at2"/>
<dbReference type="Gene3D" id="3.30.870.10">
    <property type="entry name" value="Endonuclease Chain A"/>
    <property type="match status" value="1"/>
</dbReference>
<evidence type="ECO:0000256" key="1">
    <source>
        <dbReference type="ARBA" id="ARBA00000798"/>
    </source>
</evidence>
<dbReference type="InterPro" id="IPR051406">
    <property type="entry name" value="PLD_domain"/>
</dbReference>
<dbReference type="PANTHER" id="PTHR43856">
    <property type="entry name" value="CARDIOLIPIN HYDROLASE"/>
    <property type="match status" value="1"/>
</dbReference>
<protein>
    <recommendedName>
        <fullName evidence="3">phospholipase D</fullName>
        <ecNumber evidence="3">3.1.4.4</ecNumber>
    </recommendedName>
</protein>
<dbReference type="Proteomes" id="UP000001695">
    <property type="component" value="Chromosome"/>
</dbReference>
<dbReference type="GO" id="GO:0016891">
    <property type="term" value="F:RNA endonuclease activity producing 5'-phosphomonoesters, hydrolytic mechanism"/>
    <property type="evidence" value="ECO:0007669"/>
    <property type="project" value="TreeGrafter"/>
</dbReference>
<dbReference type="AlphaFoldDB" id="B2IFT3"/>
<dbReference type="CDD" id="cd09116">
    <property type="entry name" value="PLDc_Nuc_like"/>
    <property type="match status" value="1"/>
</dbReference>
<dbReference type="Pfam" id="PF13091">
    <property type="entry name" value="PLDc_2"/>
    <property type="match status" value="1"/>
</dbReference>
<keyword evidence="5" id="KW-0442">Lipid degradation</keyword>
<dbReference type="eggNOG" id="COG1502">
    <property type="taxonomic scope" value="Bacteria"/>
</dbReference>
<evidence type="ECO:0000256" key="2">
    <source>
        <dbReference type="ARBA" id="ARBA00008664"/>
    </source>
</evidence>
<dbReference type="SUPFAM" id="SSF56024">
    <property type="entry name" value="Phospholipase D/nuclease"/>
    <property type="match status" value="1"/>
</dbReference>
<evidence type="ECO:0000256" key="6">
    <source>
        <dbReference type="ARBA" id="ARBA00023098"/>
    </source>
</evidence>
<dbReference type="GO" id="GO:0016042">
    <property type="term" value="P:lipid catabolic process"/>
    <property type="evidence" value="ECO:0007669"/>
    <property type="project" value="UniProtKB-KW"/>
</dbReference>
<dbReference type="STRING" id="395963.Bind_0644"/>
<sequence>MRLPQLQIIAITALTSIWVITSTNLYVYAGNQETISVHYAPEENLEHIDVALINTALHEIDFASYVLTDVPVIEALTRAATRGVHVRLYLYEGQFSDHGKPYQALQALQNTSGVMIKFKSQHRPLMHLKSYQIDGYLLRSGAANLSASGLKLQDNDLIIINDKDIVQHFKKKFDAMWEKTNLLVYKDNYPTFQ</sequence>
<feature type="domain" description="Phospholipase D-like" evidence="7">
    <location>
        <begin position="51"/>
        <end position="177"/>
    </location>
</feature>
<dbReference type="HOGENOM" id="CLU_1406327_0_0_5"/>
<evidence type="ECO:0000313" key="8">
    <source>
        <dbReference type="EMBL" id="ACB94294.1"/>
    </source>
</evidence>
<proteinExistence type="inferred from homology"/>
<comment type="catalytic activity">
    <reaction evidence="1">
        <text>a 1,2-diacyl-sn-glycero-3-phosphocholine + H2O = a 1,2-diacyl-sn-glycero-3-phosphate + choline + H(+)</text>
        <dbReference type="Rhea" id="RHEA:14445"/>
        <dbReference type="ChEBI" id="CHEBI:15354"/>
        <dbReference type="ChEBI" id="CHEBI:15377"/>
        <dbReference type="ChEBI" id="CHEBI:15378"/>
        <dbReference type="ChEBI" id="CHEBI:57643"/>
        <dbReference type="ChEBI" id="CHEBI:58608"/>
        <dbReference type="EC" id="3.1.4.4"/>
    </reaction>
</comment>
<comment type="similarity">
    <text evidence="2">Belongs to the phospholipase D family.</text>
</comment>